<gene>
    <name evidence="1" type="ORF">GCM10011608_11250</name>
</gene>
<name>A0A917TLX7_9ACTN</name>
<sequence length="496" mass="56325">MPPHRAVGQAWGLNRLDGELTGGGYPRIRARAFPSMFVVTMRPSAGSGFWSSPEAWQYRSFVRRRRVRRIDVGGEPEGKGERGRRAAQEFQRQVAAQQRAAGHRAMTGPVALELRFISTRPTPPAIHRMAKWALDVLEQPGPTVALSADRRPLVYRNDRQVKLLHVSLDQAWPGDGHRPGPEGPKTIIHAQPLRDAVEDLRVSHELSTVGQRHFMDRDVFGEDEEDDYPRIGPPEEWDTEVPQPTGDPARDRFNKSLLAWSTYQNLELAQKRLLIAMDRLVDGAIWSAPYQISAAGARDGGGTRRRPELLDLVEQHETEPWQDLLSFPLTLPLPGLPENTADRRTFRDALYLSMEDFRGKWPVLKNLVVPIKVTMLVVPPQQGKDLDNLALDVLPAVHEVLRPHIEPRRFTPRLLAEGDPAATQTRREHDQALKRLKSLNAQSVTAYQVVELKRRPEHPPQGLLRLTLGLGDGYDHHTQSLWKRTDRRLWRRLHGL</sequence>
<evidence type="ECO:0000313" key="1">
    <source>
        <dbReference type="EMBL" id="GGM28169.1"/>
    </source>
</evidence>
<keyword evidence="2" id="KW-1185">Reference proteome</keyword>
<dbReference type="EMBL" id="BMNB01000004">
    <property type="protein sequence ID" value="GGM28169.1"/>
    <property type="molecule type" value="Genomic_DNA"/>
</dbReference>
<comment type="caution">
    <text evidence="1">The sequence shown here is derived from an EMBL/GenBank/DDBJ whole genome shotgun (WGS) entry which is preliminary data.</text>
</comment>
<reference evidence="1" key="2">
    <citation type="submission" date="2020-09" db="EMBL/GenBank/DDBJ databases">
        <authorList>
            <person name="Sun Q."/>
            <person name="Zhou Y."/>
        </authorList>
    </citation>
    <scope>NUCLEOTIDE SEQUENCE</scope>
    <source>
        <strain evidence="1">CGMCC 4.7312</strain>
    </source>
</reference>
<reference evidence="1" key="1">
    <citation type="journal article" date="2014" name="Int. J. Syst. Evol. Microbiol.">
        <title>Complete genome sequence of Corynebacterium casei LMG S-19264T (=DSM 44701T), isolated from a smear-ripened cheese.</title>
        <authorList>
            <consortium name="US DOE Joint Genome Institute (JGI-PGF)"/>
            <person name="Walter F."/>
            <person name="Albersmeier A."/>
            <person name="Kalinowski J."/>
            <person name="Ruckert C."/>
        </authorList>
    </citation>
    <scope>NUCLEOTIDE SEQUENCE</scope>
    <source>
        <strain evidence="1">CGMCC 4.7312</strain>
    </source>
</reference>
<evidence type="ECO:0000313" key="2">
    <source>
        <dbReference type="Proteomes" id="UP000608890"/>
    </source>
</evidence>
<dbReference type="Proteomes" id="UP000608890">
    <property type="component" value="Unassembled WGS sequence"/>
</dbReference>
<accession>A0A917TLX7</accession>
<dbReference type="AlphaFoldDB" id="A0A917TLX7"/>
<organism evidence="1 2">
    <name type="scientific">Micromonospora sonchi</name>
    <dbReference type="NCBI Taxonomy" id="1763543"/>
    <lineage>
        <taxon>Bacteria</taxon>
        <taxon>Bacillati</taxon>
        <taxon>Actinomycetota</taxon>
        <taxon>Actinomycetes</taxon>
        <taxon>Micromonosporales</taxon>
        <taxon>Micromonosporaceae</taxon>
        <taxon>Micromonospora</taxon>
    </lineage>
</organism>
<protein>
    <submittedName>
        <fullName evidence="1">Uncharacterized protein</fullName>
    </submittedName>
</protein>
<proteinExistence type="predicted"/>